<evidence type="ECO:0000256" key="2">
    <source>
        <dbReference type="ARBA" id="ARBA00023002"/>
    </source>
</evidence>
<keyword evidence="2" id="KW-0560">Oxidoreductase</keyword>
<dbReference type="InterPro" id="IPR020904">
    <property type="entry name" value="Sc_DH/Rdtase_CS"/>
</dbReference>
<dbReference type="SMART" id="SM00822">
    <property type="entry name" value="PKS_KR"/>
    <property type="match status" value="1"/>
</dbReference>
<dbReference type="EMBL" id="VANI01000009">
    <property type="protein sequence ID" value="TLM77734.1"/>
    <property type="molecule type" value="Genomic_DNA"/>
</dbReference>
<evidence type="ECO:0000256" key="1">
    <source>
        <dbReference type="ARBA" id="ARBA00006484"/>
    </source>
</evidence>
<dbReference type="InterPro" id="IPR002347">
    <property type="entry name" value="SDR_fam"/>
</dbReference>
<proteinExistence type="inferred from homology"/>
<name>A0ABY2UIE1_9GAMM</name>
<feature type="domain" description="Ketoreductase" evidence="3">
    <location>
        <begin position="19"/>
        <end position="200"/>
    </location>
</feature>
<dbReference type="PROSITE" id="PS00061">
    <property type="entry name" value="ADH_SHORT"/>
    <property type="match status" value="1"/>
</dbReference>
<sequence>MSWQNVTSTQKERAQTCKKMVWITGASSGIGAALVRRLAADGHFVIISGRNRDALLKIQQPSPKLVKVLTCDVSDDVSMAQAGRELAEITDQLDLVIACAGICEYEDNLELDVHMYRRVFDVNFFGVVSTLHQSLPLLANSRAPVFAAVGSLSSVVGFPRAEAYGASKAALSYFMESVRADTCRVRLRTVLVRPGFIDTPLTKSNDFAMPLLMSPEQAADRILRGLSGSGSTIDFPRRLSWPLRILGVLKPVWHRLCAPRITRIRKLRSA</sequence>
<gene>
    <name evidence="4" type="ORF">FDY93_09090</name>
</gene>
<dbReference type="InterPro" id="IPR057326">
    <property type="entry name" value="KR_dom"/>
</dbReference>
<dbReference type="RefSeq" id="WP_138235412.1">
    <property type="nucleotide sequence ID" value="NZ_CP185860.1"/>
</dbReference>
<comment type="similarity">
    <text evidence="1">Belongs to the short-chain dehydrogenases/reductases (SDR) family.</text>
</comment>
<comment type="caution">
    <text evidence="4">The sequence shown here is derived from an EMBL/GenBank/DDBJ whole genome shotgun (WGS) entry which is preliminary data.</text>
</comment>
<evidence type="ECO:0000313" key="5">
    <source>
        <dbReference type="Proteomes" id="UP000306791"/>
    </source>
</evidence>
<reference evidence="4 5" key="1">
    <citation type="submission" date="2019-05" db="EMBL/GenBank/DDBJ databases">
        <title>Microbulbifer harenosus sp. nov., an alginate-degrading bacterium isolated from coastal sand.</title>
        <authorList>
            <person name="Huang H."/>
            <person name="Mo K."/>
            <person name="Bao S."/>
        </authorList>
    </citation>
    <scope>NUCLEOTIDE SEQUENCE [LARGE SCALE GENOMIC DNA]</scope>
    <source>
        <strain evidence="4 5">HB161719</strain>
    </source>
</reference>
<organism evidence="4 5">
    <name type="scientific">Microbulbifer harenosus</name>
    <dbReference type="NCBI Taxonomy" id="2576840"/>
    <lineage>
        <taxon>Bacteria</taxon>
        <taxon>Pseudomonadati</taxon>
        <taxon>Pseudomonadota</taxon>
        <taxon>Gammaproteobacteria</taxon>
        <taxon>Cellvibrionales</taxon>
        <taxon>Microbulbiferaceae</taxon>
        <taxon>Microbulbifer</taxon>
    </lineage>
</organism>
<accession>A0ABY2UIE1</accession>
<dbReference type="PRINTS" id="PR00081">
    <property type="entry name" value="GDHRDH"/>
</dbReference>
<dbReference type="PANTHER" id="PTHR44196:SF1">
    <property type="entry name" value="DEHYDROGENASE_REDUCTASE SDR FAMILY MEMBER 7B"/>
    <property type="match status" value="1"/>
</dbReference>
<dbReference type="Gene3D" id="3.40.50.720">
    <property type="entry name" value="NAD(P)-binding Rossmann-like Domain"/>
    <property type="match status" value="1"/>
</dbReference>
<dbReference type="Proteomes" id="UP000306791">
    <property type="component" value="Unassembled WGS sequence"/>
</dbReference>
<dbReference type="Pfam" id="PF00106">
    <property type="entry name" value="adh_short"/>
    <property type="match status" value="1"/>
</dbReference>
<dbReference type="SUPFAM" id="SSF51735">
    <property type="entry name" value="NAD(P)-binding Rossmann-fold domains"/>
    <property type="match status" value="1"/>
</dbReference>
<evidence type="ECO:0000259" key="3">
    <source>
        <dbReference type="SMART" id="SM00822"/>
    </source>
</evidence>
<keyword evidence="5" id="KW-1185">Reference proteome</keyword>
<evidence type="ECO:0000313" key="4">
    <source>
        <dbReference type="EMBL" id="TLM77734.1"/>
    </source>
</evidence>
<dbReference type="PANTHER" id="PTHR44196">
    <property type="entry name" value="DEHYDROGENASE/REDUCTASE SDR FAMILY MEMBER 7B"/>
    <property type="match status" value="1"/>
</dbReference>
<dbReference type="InterPro" id="IPR036291">
    <property type="entry name" value="NAD(P)-bd_dom_sf"/>
</dbReference>
<protein>
    <submittedName>
        <fullName evidence="4">SDR family NAD(P)-dependent oxidoreductase</fullName>
    </submittedName>
</protein>